<dbReference type="PANTHER" id="PTHR43080:SF2">
    <property type="entry name" value="CBS DOMAIN-CONTAINING PROTEIN"/>
    <property type="match status" value="1"/>
</dbReference>
<dbReference type="SMART" id="SM00116">
    <property type="entry name" value="CBS"/>
    <property type="match status" value="2"/>
</dbReference>
<accession>A0ABQ4NT72</accession>
<sequence>MSVTVADIMSTRVVTIDMDDRLTIVKEIFDSAPFHHLLVVENDKLQGVLSERDYLRTLSPHIGAINETERDVETLQRRAHQVMTRNPITTSPECSLHAASRLLLLHNIGSLPVLAQGQIVGIVTWKDLLRAYSQ</sequence>
<dbReference type="Pfam" id="PF00571">
    <property type="entry name" value="CBS"/>
    <property type="match status" value="2"/>
</dbReference>
<organism evidence="4 5">
    <name type="scientific">Shewanella algidipiscicola</name>
    <dbReference type="NCBI Taxonomy" id="614070"/>
    <lineage>
        <taxon>Bacteria</taxon>
        <taxon>Pseudomonadati</taxon>
        <taxon>Pseudomonadota</taxon>
        <taxon>Gammaproteobacteria</taxon>
        <taxon>Alteromonadales</taxon>
        <taxon>Shewanellaceae</taxon>
        <taxon>Shewanella</taxon>
    </lineage>
</organism>
<feature type="domain" description="CBS" evidence="3">
    <location>
        <begin position="83"/>
        <end position="134"/>
    </location>
</feature>
<reference evidence="4 5" key="1">
    <citation type="submission" date="2021-05" db="EMBL/GenBank/DDBJ databases">
        <title>Molecular characterization for Shewanella algae harboring chromosomal blaOXA-55-like strains isolated from clinical and environment sample.</title>
        <authorList>
            <person name="Ohama Y."/>
            <person name="Aoki K."/>
            <person name="Harada S."/>
            <person name="Moriya K."/>
            <person name="Ishii Y."/>
            <person name="Tateda K."/>
        </authorList>
    </citation>
    <scope>NUCLEOTIDE SEQUENCE [LARGE SCALE GENOMIC DNA]</scope>
    <source>
        <strain evidence="4 5">LMG 23746</strain>
    </source>
</reference>
<dbReference type="InterPro" id="IPR046342">
    <property type="entry name" value="CBS_dom_sf"/>
</dbReference>
<dbReference type="InterPro" id="IPR051257">
    <property type="entry name" value="Diverse_CBS-Domain"/>
</dbReference>
<evidence type="ECO:0000313" key="4">
    <source>
        <dbReference type="EMBL" id="GIU02759.1"/>
    </source>
</evidence>
<proteinExistence type="predicted"/>
<gene>
    <name evidence="4" type="ORF">TUM4630_35040</name>
</gene>
<feature type="domain" description="CBS" evidence="3">
    <location>
        <begin position="9"/>
        <end position="65"/>
    </location>
</feature>
<evidence type="ECO:0000259" key="3">
    <source>
        <dbReference type="PROSITE" id="PS51371"/>
    </source>
</evidence>
<protein>
    <submittedName>
        <fullName evidence="4">CBS domain-containing protein</fullName>
    </submittedName>
</protein>
<dbReference type="Gene3D" id="3.10.580.10">
    <property type="entry name" value="CBS-domain"/>
    <property type="match status" value="1"/>
</dbReference>
<comment type="caution">
    <text evidence="4">The sequence shown here is derived from an EMBL/GenBank/DDBJ whole genome shotgun (WGS) entry which is preliminary data.</text>
</comment>
<dbReference type="PROSITE" id="PS51371">
    <property type="entry name" value="CBS"/>
    <property type="match status" value="2"/>
</dbReference>
<dbReference type="EMBL" id="BPFB01000074">
    <property type="protein sequence ID" value="GIU02759.1"/>
    <property type="molecule type" value="Genomic_DNA"/>
</dbReference>
<dbReference type="Proteomes" id="UP000761574">
    <property type="component" value="Unassembled WGS sequence"/>
</dbReference>
<evidence type="ECO:0000256" key="2">
    <source>
        <dbReference type="PROSITE-ProRule" id="PRU00703"/>
    </source>
</evidence>
<keyword evidence="5" id="KW-1185">Reference proteome</keyword>
<dbReference type="RefSeq" id="WP_119977886.1">
    <property type="nucleotide sequence ID" value="NZ_BPFB01000074.1"/>
</dbReference>
<evidence type="ECO:0000256" key="1">
    <source>
        <dbReference type="ARBA" id="ARBA00023122"/>
    </source>
</evidence>
<dbReference type="InterPro" id="IPR000644">
    <property type="entry name" value="CBS_dom"/>
</dbReference>
<evidence type="ECO:0000313" key="5">
    <source>
        <dbReference type="Proteomes" id="UP000761574"/>
    </source>
</evidence>
<dbReference type="CDD" id="cd04584">
    <property type="entry name" value="CBS_pair_AcuB_like"/>
    <property type="match status" value="1"/>
</dbReference>
<dbReference type="SUPFAM" id="SSF54631">
    <property type="entry name" value="CBS-domain pair"/>
    <property type="match status" value="1"/>
</dbReference>
<dbReference type="PANTHER" id="PTHR43080">
    <property type="entry name" value="CBS DOMAIN-CONTAINING PROTEIN CBSX3, MITOCHONDRIAL"/>
    <property type="match status" value="1"/>
</dbReference>
<name>A0ABQ4NT72_9GAMM</name>
<keyword evidence="1 2" id="KW-0129">CBS domain</keyword>